<dbReference type="RefSeq" id="WP_379772868.1">
    <property type="nucleotide sequence ID" value="NZ_JBHSMZ010000015.1"/>
</dbReference>
<keyword evidence="1" id="KW-0472">Membrane</keyword>
<evidence type="ECO:0000256" key="1">
    <source>
        <dbReference type="SAM" id="Phobius"/>
    </source>
</evidence>
<keyword evidence="1" id="KW-1133">Transmembrane helix</keyword>
<sequence>MRRALRLLFCMALCCSQAAGAQALRLPPQPAAGFSPTIGTQLPLDAMLRDESGAPIRLGSLFGKAPVVLVPGYYSCPNLCSTLFEGVLQALALSGMAPGSYRLAGFSIDPRDGAQAAAGKRAAYASLLPGGAADLRMLTAGPATLARLEQALGYRAVQDADGGEFAHAAGFVVADGAGRIVRYFPGVRFEPAALRTALQAAQDGQPPAAGSLGERLLLLCSHYDPGAGAHSAAAMMAVRTAALLAALGLGGWIWYRRAGSRP</sequence>
<keyword evidence="5" id="KW-1185">Reference proteome</keyword>
<dbReference type="EMBL" id="JBHSMZ010000015">
    <property type="protein sequence ID" value="MFC5550373.1"/>
    <property type="molecule type" value="Genomic_DNA"/>
</dbReference>
<dbReference type="Proteomes" id="UP001596086">
    <property type="component" value="Unassembled WGS sequence"/>
</dbReference>
<feature type="domain" description="Thioredoxin" evidence="3">
    <location>
        <begin position="36"/>
        <end position="203"/>
    </location>
</feature>
<feature type="transmembrane region" description="Helical" evidence="1">
    <location>
        <begin position="232"/>
        <end position="255"/>
    </location>
</feature>
<comment type="caution">
    <text evidence="4">The sequence shown here is derived from an EMBL/GenBank/DDBJ whole genome shotgun (WGS) entry which is preliminary data.</text>
</comment>
<feature type="signal peptide" evidence="2">
    <location>
        <begin position="1"/>
        <end position="21"/>
    </location>
</feature>
<evidence type="ECO:0000313" key="5">
    <source>
        <dbReference type="Proteomes" id="UP001596086"/>
    </source>
</evidence>
<dbReference type="SUPFAM" id="SSF52833">
    <property type="entry name" value="Thioredoxin-like"/>
    <property type="match status" value="1"/>
</dbReference>
<gene>
    <name evidence="4" type="ORF">ACFPO9_17800</name>
</gene>
<reference evidence="5" key="1">
    <citation type="journal article" date="2019" name="Int. J. Syst. Evol. Microbiol.">
        <title>The Global Catalogue of Microorganisms (GCM) 10K type strain sequencing project: providing services to taxonomists for standard genome sequencing and annotation.</title>
        <authorList>
            <consortium name="The Broad Institute Genomics Platform"/>
            <consortium name="The Broad Institute Genome Sequencing Center for Infectious Disease"/>
            <person name="Wu L."/>
            <person name="Ma J."/>
        </authorList>
    </citation>
    <scope>NUCLEOTIDE SEQUENCE [LARGE SCALE GENOMIC DNA]</scope>
    <source>
        <strain evidence="5">CGMCC 4.5798</strain>
    </source>
</reference>
<keyword evidence="2" id="KW-0732">Signal</keyword>
<dbReference type="PROSITE" id="PS51352">
    <property type="entry name" value="THIOREDOXIN_2"/>
    <property type="match status" value="1"/>
</dbReference>
<name>A0ABW0S585_9BURK</name>
<protein>
    <submittedName>
        <fullName evidence="4">SCO family protein</fullName>
    </submittedName>
</protein>
<feature type="chain" id="PRO_5045181394" evidence="2">
    <location>
        <begin position="22"/>
        <end position="262"/>
    </location>
</feature>
<organism evidence="4 5">
    <name type="scientific">Massilia aerilata</name>
    <dbReference type="NCBI Taxonomy" id="453817"/>
    <lineage>
        <taxon>Bacteria</taxon>
        <taxon>Pseudomonadati</taxon>
        <taxon>Pseudomonadota</taxon>
        <taxon>Betaproteobacteria</taxon>
        <taxon>Burkholderiales</taxon>
        <taxon>Oxalobacteraceae</taxon>
        <taxon>Telluria group</taxon>
        <taxon>Massilia</taxon>
    </lineage>
</organism>
<keyword evidence="1" id="KW-0812">Transmembrane</keyword>
<dbReference type="Gene3D" id="3.40.30.10">
    <property type="entry name" value="Glutaredoxin"/>
    <property type="match status" value="1"/>
</dbReference>
<evidence type="ECO:0000313" key="4">
    <source>
        <dbReference type="EMBL" id="MFC5550373.1"/>
    </source>
</evidence>
<evidence type="ECO:0000259" key="3">
    <source>
        <dbReference type="PROSITE" id="PS51352"/>
    </source>
</evidence>
<proteinExistence type="predicted"/>
<evidence type="ECO:0000256" key="2">
    <source>
        <dbReference type="SAM" id="SignalP"/>
    </source>
</evidence>
<accession>A0ABW0S585</accession>
<dbReference type="InterPro" id="IPR036249">
    <property type="entry name" value="Thioredoxin-like_sf"/>
</dbReference>
<dbReference type="InterPro" id="IPR013766">
    <property type="entry name" value="Thioredoxin_domain"/>
</dbReference>